<sequence length="484" mass="55709">MRPVKINESLLHDLYVHLELTAKECAKILGVSDTSICRRLKKLGIRVRPPIRGLMTNISDDQVIDLYWNNKLSICETAKKLGVSEGCVKKRLNKSGKGTRTVREGARLWRGSDEILDDQLIHLYDVCGWSCEKISAHFNKSSQFTRHRFIAMGKERRKNTGKNNGSWKGGINDIGSAVRGCATSLQWRKDAFSKQQYKSEISNQQIRELNCHHIYPFHVILRSSITKHTPLPDEYRSLAIVNDPRFYDGQNGLVVSKEEHDNIEMGKLDQAHPWWKIWQAYPSFAINRSDFNDMDFDLFNDKGMIRPTDYSINISPVGDIKHIIRYEHYLGTIPGSKLILVARQKSVIVGIATFGKGTNRNIPDNTWELTRLCIPFYVVRPFACEFLDRCYGYIRENYPQIKELVSFADSSVGHNGGIYRMAKWAKNGQTPPSYAYFDPATFKLMHKSACRRIKGVDKTERELADERGWIRIPLTHKYKYSLIL</sequence>
<accession>A0A0F9VGB5</accession>
<dbReference type="Pfam" id="PF25680">
    <property type="entry name" value="Mom"/>
    <property type="match status" value="1"/>
</dbReference>
<gene>
    <name evidence="1" type="ORF">LCGC14_0141080</name>
</gene>
<dbReference type="EMBL" id="LAZR01000049">
    <property type="protein sequence ID" value="KKN98867.1"/>
    <property type="molecule type" value="Genomic_DNA"/>
</dbReference>
<comment type="caution">
    <text evidence="1">The sequence shown here is derived from an EMBL/GenBank/DDBJ whole genome shotgun (WGS) entry which is preliminary data.</text>
</comment>
<proteinExistence type="predicted"/>
<reference evidence="1" key="1">
    <citation type="journal article" date="2015" name="Nature">
        <title>Complex archaea that bridge the gap between prokaryotes and eukaryotes.</title>
        <authorList>
            <person name="Spang A."/>
            <person name="Saw J.H."/>
            <person name="Jorgensen S.L."/>
            <person name="Zaremba-Niedzwiedzka K."/>
            <person name="Martijn J."/>
            <person name="Lind A.E."/>
            <person name="van Eijk R."/>
            <person name="Schleper C."/>
            <person name="Guy L."/>
            <person name="Ettema T.J."/>
        </authorList>
    </citation>
    <scope>NUCLEOTIDE SEQUENCE</scope>
</reference>
<protein>
    <submittedName>
        <fullName evidence="1">Uncharacterized protein</fullName>
    </submittedName>
</protein>
<name>A0A0F9VGB5_9ZZZZ</name>
<organism evidence="1">
    <name type="scientific">marine sediment metagenome</name>
    <dbReference type="NCBI Taxonomy" id="412755"/>
    <lineage>
        <taxon>unclassified sequences</taxon>
        <taxon>metagenomes</taxon>
        <taxon>ecological metagenomes</taxon>
    </lineage>
</organism>
<dbReference type="InterPro" id="IPR057895">
    <property type="entry name" value="Mom"/>
</dbReference>
<evidence type="ECO:0000313" key="1">
    <source>
        <dbReference type="EMBL" id="KKN98867.1"/>
    </source>
</evidence>
<dbReference type="AlphaFoldDB" id="A0A0F9VGB5"/>